<accession>A0A161PVB6</accession>
<evidence type="ECO:0000313" key="2">
    <source>
        <dbReference type="EMBL" id="KYG69498.1"/>
    </source>
</evidence>
<dbReference type="Proteomes" id="UP000075799">
    <property type="component" value="Unassembled WGS sequence"/>
</dbReference>
<dbReference type="InterPro" id="IPR001387">
    <property type="entry name" value="Cro/C1-type_HTH"/>
</dbReference>
<comment type="caution">
    <text evidence="2">The sequence shown here is derived from an EMBL/GenBank/DDBJ whole genome shotgun (WGS) entry which is preliminary data.</text>
</comment>
<dbReference type="Gene3D" id="1.25.40.10">
    <property type="entry name" value="Tetratricopeptide repeat domain"/>
    <property type="match status" value="1"/>
</dbReference>
<dbReference type="SMART" id="SM00530">
    <property type="entry name" value="HTH_XRE"/>
    <property type="match status" value="1"/>
</dbReference>
<reference evidence="2 3" key="1">
    <citation type="submission" date="2016-03" db="EMBL/GenBank/DDBJ databases">
        <authorList>
            <person name="Ploux O."/>
        </authorList>
    </citation>
    <scope>NUCLEOTIDE SEQUENCE [LARGE SCALE GENOMIC DNA]</scope>
    <source>
        <strain evidence="2 3">EC13</strain>
    </source>
</reference>
<dbReference type="RefSeq" id="WP_063206389.1">
    <property type="nucleotide sequence ID" value="NZ_LUKD01000001.1"/>
</dbReference>
<gene>
    <name evidence="2" type="ORF">AZI87_09975</name>
</gene>
<dbReference type="InterPro" id="IPR010982">
    <property type="entry name" value="Lambda_DNA-bd_dom_sf"/>
</dbReference>
<evidence type="ECO:0000259" key="1">
    <source>
        <dbReference type="PROSITE" id="PS50943"/>
    </source>
</evidence>
<dbReference type="OrthoDB" id="5310274at2"/>
<dbReference type="EMBL" id="LUKD01000001">
    <property type="protein sequence ID" value="KYG69498.1"/>
    <property type="molecule type" value="Genomic_DNA"/>
</dbReference>
<protein>
    <recommendedName>
        <fullName evidence="1">HTH cro/C1-type domain-containing protein</fullName>
    </recommendedName>
</protein>
<dbReference type="SUPFAM" id="SSF47413">
    <property type="entry name" value="lambda repressor-like DNA-binding domains"/>
    <property type="match status" value="1"/>
</dbReference>
<dbReference type="GO" id="GO:0003677">
    <property type="term" value="F:DNA binding"/>
    <property type="evidence" value="ECO:0007669"/>
    <property type="project" value="InterPro"/>
</dbReference>
<name>A0A161PVB6_BDEBC</name>
<dbReference type="InterPro" id="IPR011990">
    <property type="entry name" value="TPR-like_helical_dom_sf"/>
</dbReference>
<proteinExistence type="predicted"/>
<organism evidence="2 3">
    <name type="scientific">Bdellovibrio bacteriovorus</name>
    <dbReference type="NCBI Taxonomy" id="959"/>
    <lineage>
        <taxon>Bacteria</taxon>
        <taxon>Pseudomonadati</taxon>
        <taxon>Bdellovibrionota</taxon>
        <taxon>Bdellovibrionia</taxon>
        <taxon>Bdellovibrionales</taxon>
        <taxon>Pseudobdellovibrionaceae</taxon>
        <taxon>Bdellovibrio</taxon>
    </lineage>
</organism>
<dbReference type="Gene3D" id="1.10.260.40">
    <property type="entry name" value="lambda repressor-like DNA-binding domains"/>
    <property type="match status" value="1"/>
</dbReference>
<dbReference type="PROSITE" id="PS50943">
    <property type="entry name" value="HTH_CROC1"/>
    <property type="match status" value="1"/>
</dbReference>
<dbReference type="SUPFAM" id="SSF48452">
    <property type="entry name" value="TPR-like"/>
    <property type="match status" value="1"/>
</dbReference>
<dbReference type="AlphaFoldDB" id="A0A161PVB6"/>
<sequence length="423" mass="49240">MSTESYILHHDIFLQLIREQKLSHAAIAKHLKISTKTVQRWVNKSSKKIKKEQLKDLAELLQTDTTQLIQNKNRLRISPANKALEVLLSDPYMQKNHCDEDWRNYLKILKHFKNVDLPTHQALLLHKAVGRSFLNLGSLRAGKAYLKAAWDQLQLNKDHFLGENLSFELKIEMALTEYFQGDIEKTQQHLRKISSSFLSVPVFSLSKVRYQLLQGHLHYHQAKYKDAEELFRGALLYCFTYNKSCLIEVAQLYQALGLLYFRAGSLTKSFSSFIKMGTVSQKIEWRRGICTAQMLLKLSKNFHSNDISTFKSQRRYLPASRMHSLFEKAQLAQHVLEGKYDIADQLLKYRKEQAKFSPLLTAQINLETALLNRVSSGRFKPAIHLRDTEDFLNKNDLFDLLDTLKLISAQETIQELDFLRLYF</sequence>
<evidence type="ECO:0000313" key="3">
    <source>
        <dbReference type="Proteomes" id="UP000075799"/>
    </source>
</evidence>
<feature type="domain" description="HTH cro/C1-type" evidence="1">
    <location>
        <begin position="19"/>
        <end position="68"/>
    </location>
</feature>